<accession>A0A914HCL8</accession>
<organism evidence="2 3">
    <name type="scientific">Globodera rostochiensis</name>
    <name type="common">Golden nematode worm</name>
    <name type="synonym">Heterodera rostochiensis</name>
    <dbReference type="NCBI Taxonomy" id="31243"/>
    <lineage>
        <taxon>Eukaryota</taxon>
        <taxon>Metazoa</taxon>
        <taxon>Ecdysozoa</taxon>
        <taxon>Nematoda</taxon>
        <taxon>Chromadorea</taxon>
        <taxon>Rhabditida</taxon>
        <taxon>Tylenchina</taxon>
        <taxon>Tylenchomorpha</taxon>
        <taxon>Tylenchoidea</taxon>
        <taxon>Heteroderidae</taxon>
        <taxon>Heteroderinae</taxon>
        <taxon>Globodera</taxon>
    </lineage>
</organism>
<dbReference type="WBParaSite" id="Gr19_v10_g15379.t1">
    <property type="protein sequence ID" value="Gr19_v10_g15379.t1"/>
    <property type="gene ID" value="Gr19_v10_g15379"/>
</dbReference>
<sequence>MSILWVSVNERLRRDVHDVLKGGLLLHFMADKRRACVPPNVLGLLSAETAATEQPIGSHSITNWADPYRHTPGGARNMPAVLSLQNPEAQKATH</sequence>
<proteinExistence type="predicted"/>
<feature type="region of interest" description="Disordered" evidence="1">
    <location>
        <begin position="58"/>
        <end position="94"/>
    </location>
</feature>
<protein>
    <submittedName>
        <fullName evidence="3">Uncharacterized protein</fullName>
    </submittedName>
</protein>
<dbReference type="AlphaFoldDB" id="A0A914HCL8"/>
<evidence type="ECO:0000313" key="2">
    <source>
        <dbReference type="Proteomes" id="UP000887572"/>
    </source>
</evidence>
<dbReference type="Proteomes" id="UP000887572">
    <property type="component" value="Unplaced"/>
</dbReference>
<name>A0A914HCL8_GLORO</name>
<evidence type="ECO:0000313" key="3">
    <source>
        <dbReference type="WBParaSite" id="Gr19_v10_g15379.t1"/>
    </source>
</evidence>
<reference evidence="3" key="1">
    <citation type="submission" date="2022-11" db="UniProtKB">
        <authorList>
            <consortium name="WormBaseParasite"/>
        </authorList>
    </citation>
    <scope>IDENTIFICATION</scope>
</reference>
<keyword evidence="2" id="KW-1185">Reference proteome</keyword>
<evidence type="ECO:0000256" key="1">
    <source>
        <dbReference type="SAM" id="MobiDB-lite"/>
    </source>
</evidence>